<evidence type="ECO:0000256" key="4">
    <source>
        <dbReference type="ARBA" id="ARBA00022597"/>
    </source>
</evidence>
<feature type="domain" description="ABC transporter" evidence="10">
    <location>
        <begin position="259"/>
        <end position="503"/>
    </location>
</feature>
<keyword evidence="6" id="KW-0547">Nucleotide-binding</keyword>
<dbReference type="EMBL" id="CZBE01000021">
    <property type="protein sequence ID" value="CUQ01979.1"/>
    <property type="molecule type" value="Genomic_DNA"/>
</dbReference>
<dbReference type="InterPro" id="IPR003439">
    <property type="entry name" value="ABC_transporter-like_ATP-bd"/>
</dbReference>
<dbReference type="SUPFAM" id="SSF52540">
    <property type="entry name" value="P-loop containing nucleoside triphosphate hydrolases"/>
    <property type="match status" value="2"/>
</dbReference>
<proteinExistence type="predicted"/>
<evidence type="ECO:0000313" key="14">
    <source>
        <dbReference type="Proteomes" id="UP000260828"/>
    </source>
</evidence>
<keyword evidence="8" id="KW-1278">Translocase</keyword>
<keyword evidence="11" id="KW-0378">Hydrolase</keyword>
<accession>A0A174T573</accession>
<dbReference type="CDD" id="cd03216">
    <property type="entry name" value="ABC_Carb_Monos_I"/>
    <property type="match status" value="1"/>
</dbReference>
<dbReference type="InterPro" id="IPR050107">
    <property type="entry name" value="ABC_carbohydrate_import_ATPase"/>
</dbReference>
<dbReference type="PANTHER" id="PTHR43790:SF3">
    <property type="entry name" value="D-ALLOSE IMPORT ATP-BINDING PROTEIN ALSA-RELATED"/>
    <property type="match status" value="1"/>
</dbReference>
<dbReference type="Proteomes" id="UP000095765">
    <property type="component" value="Unassembled WGS sequence"/>
</dbReference>
<dbReference type="AlphaFoldDB" id="A0A174T573"/>
<dbReference type="PROSITE" id="PS50893">
    <property type="entry name" value="ABC_TRANSPORTER_2"/>
    <property type="match status" value="2"/>
</dbReference>
<gene>
    <name evidence="11" type="primary">mglA_9</name>
    <name evidence="12" type="ORF">DXC40_15555</name>
    <name evidence="11" type="ORF">ERS852551_02787</name>
</gene>
<evidence type="ECO:0000256" key="5">
    <source>
        <dbReference type="ARBA" id="ARBA00022737"/>
    </source>
</evidence>
<dbReference type="GO" id="GO:0005886">
    <property type="term" value="C:plasma membrane"/>
    <property type="evidence" value="ECO:0007669"/>
    <property type="project" value="UniProtKB-SubCell"/>
</dbReference>
<evidence type="ECO:0000256" key="7">
    <source>
        <dbReference type="ARBA" id="ARBA00022840"/>
    </source>
</evidence>
<dbReference type="EC" id="3.6.3.17" evidence="11"/>
<evidence type="ECO:0000313" key="13">
    <source>
        <dbReference type="Proteomes" id="UP000095765"/>
    </source>
</evidence>
<evidence type="ECO:0000256" key="1">
    <source>
        <dbReference type="ARBA" id="ARBA00004202"/>
    </source>
</evidence>
<evidence type="ECO:0000259" key="10">
    <source>
        <dbReference type="PROSITE" id="PS50893"/>
    </source>
</evidence>
<keyword evidence="3" id="KW-1003">Cell membrane</keyword>
<dbReference type="SMART" id="SM00382">
    <property type="entry name" value="AAA"/>
    <property type="match status" value="2"/>
</dbReference>
<name>A0A174T573_9FIRM</name>
<organism evidence="11 13">
    <name type="scientific">Anaerotruncus colihominis</name>
    <dbReference type="NCBI Taxonomy" id="169435"/>
    <lineage>
        <taxon>Bacteria</taxon>
        <taxon>Bacillati</taxon>
        <taxon>Bacillota</taxon>
        <taxon>Clostridia</taxon>
        <taxon>Eubacteriales</taxon>
        <taxon>Oscillospiraceae</taxon>
        <taxon>Anaerotruncus</taxon>
    </lineage>
</organism>
<keyword evidence="5" id="KW-0677">Repeat</keyword>
<dbReference type="CDD" id="cd03215">
    <property type="entry name" value="ABC_Carb_Monos_II"/>
    <property type="match status" value="1"/>
</dbReference>
<reference evidence="11 13" key="1">
    <citation type="submission" date="2015-09" db="EMBL/GenBank/DDBJ databases">
        <authorList>
            <consortium name="Pathogen Informatics"/>
        </authorList>
    </citation>
    <scope>NUCLEOTIDE SEQUENCE [LARGE SCALE GENOMIC DNA]</scope>
    <source>
        <strain evidence="11 13">2789STDY5834939</strain>
    </source>
</reference>
<dbReference type="InterPro" id="IPR017871">
    <property type="entry name" value="ABC_transporter-like_CS"/>
</dbReference>
<evidence type="ECO:0000256" key="2">
    <source>
        <dbReference type="ARBA" id="ARBA00022448"/>
    </source>
</evidence>
<evidence type="ECO:0000256" key="9">
    <source>
        <dbReference type="ARBA" id="ARBA00023136"/>
    </source>
</evidence>
<keyword evidence="7 11" id="KW-0067">ATP-binding</keyword>
<dbReference type="InterPro" id="IPR003593">
    <property type="entry name" value="AAA+_ATPase"/>
</dbReference>
<dbReference type="GO" id="GO:0005524">
    <property type="term" value="F:ATP binding"/>
    <property type="evidence" value="ECO:0007669"/>
    <property type="project" value="UniProtKB-KW"/>
</dbReference>
<dbReference type="Gene3D" id="3.40.50.300">
    <property type="entry name" value="P-loop containing nucleotide triphosphate hydrolases"/>
    <property type="match status" value="2"/>
</dbReference>
<evidence type="ECO:0000256" key="8">
    <source>
        <dbReference type="ARBA" id="ARBA00022967"/>
    </source>
</evidence>
<evidence type="ECO:0000256" key="3">
    <source>
        <dbReference type="ARBA" id="ARBA00022475"/>
    </source>
</evidence>
<dbReference type="PROSITE" id="PS00211">
    <property type="entry name" value="ABC_TRANSPORTER_1"/>
    <property type="match status" value="1"/>
</dbReference>
<evidence type="ECO:0000313" key="12">
    <source>
        <dbReference type="EMBL" id="RGE65969.1"/>
    </source>
</evidence>
<evidence type="ECO:0000313" key="11">
    <source>
        <dbReference type="EMBL" id="CUQ01979.1"/>
    </source>
</evidence>
<protein>
    <submittedName>
        <fullName evidence="12">ATP-binding cassette domain-containing protein</fullName>
    </submittedName>
    <submittedName>
        <fullName evidence="11">Galactose/methyl galactoside import ATP-binding protein MglA</fullName>
        <ecNumber evidence="11">3.6.3.17</ecNumber>
    </submittedName>
</protein>
<dbReference type="EMBL" id="QVME01000010">
    <property type="protein sequence ID" value="RGE65969.1"/>
    <property type="molecule type" value="Genomic_DNA"/>
</dbReference>
<sequence>MEKIIEMKNIKKLFPGVVALDDITFDLYPGEVHVLIGENGAGKSTLMKILSGVYTPTEGKMIIQGKEYSRLTPKESMEQGISVIFQELSVIDELSVAENLFVGKLPRTKAFGVLPMVDHKYIYKRAQELLDRVGLAVKPTAMVETLSISQKQLVEIAKALAANAKVLIMDEPTSSLNLDEVENLFKIIRSLKESGVGIVYISHKMRELREIGDRITVLKDGRTVATKNIEDVASDEEIVSMMVGRELKNNYFNREMSHVKDKVIFEAKNIVRRDRRVNDVSFTLREGEILGFAGLVGAGRTELMNVIFGAERMQSGEIWLDGRRIFVRSPYHSIKDGIGMITENRRETGFMHNFEIWRNIAVARSLKQSRLEGTWGLTNQKREIALAEQFSKKMRVKCTSVTQMITTLSGGNQQKAIIGKWLAADARLLIFDEPTRGIDVGAKNEIYQIMRDLANEGKGILMVSSELPELLSVCDRIVVFGGGKIKAVFDAREATEEKIMLAAT</sequence>
<keyword evidence="4" id="KW-0762">Sugar transport</keyword>
<dbReference type="Proteomes" id="UP000260828">
    <property type="component" value="Unassembled WGS sequence"/>
</dbReference>
<dbReference type="FunFam" id="3.40.50.300:FF:000127">
    <property type="entry name" value="Ribose import ATP-binding protein RbsA"/>
    <property type="match status" value="1"/>
</dbReference>
<keyword evidence="2" id="KW-0813">Transport</keyword>
<keyword evidence="9" id="KW-0472">Membrane</keyword>
<reference evidence="12 14" key="2">
    <citation type="submission" date="2018-08" db="EMBL/GenBank/DDBJ databases">
        <title>A genome reference for cultivated species of the human gut microbiota.</title>
        <authorList>
            <person name="Zou Y."/>
            <person name="Xue W."/>
            <person name="Luo G."/>
        </authorList>
    </citation>
    <scope>NUCLEOTIDE SEQUENCE [LARGE SCALE GENOMIC DNA]</scope>
    <source>
        <strain evidence="12 14">TF05-12AC</strain>
    </source>
</reference>
<dbReference type="OrthoDB" id="9771863at2"/>
<dbReference type="GO" id="GO:0016887">
    <property type="term" value="F:ATP hydrolysis activity"/>
    <property type="evidence" value="ECO:0007669"/>
    <property type="project" value="InterPro"/>
</dbReference>
<dbReference type="PANTHER" id="PTHR43790">
    <property type="entry name" value="CARBOHYDRATE TRANSPORT ATP-BINDING PROTEIN MG119-RELATED"/>
    <property type="match status" value="1"/>
</dbReference>
<dbReference type="InterPro" id="IPR027417">
    <property type="entry name" value="P-loop_NTPase"/>
</dbReference>
<dbReference type="RefSeq" id="WP_006876983.1">
    <property type="nucleotide sequence ID" value="NZ_CABIWA010000004.1"/>
</dbReference>
<comment type="subcellular location">
    <subcellularLocation>
        <location evidence="1">Cell membrane</location>
        <topology evidence="1">Peripheral membrane protein</topology>
    </subcellularLocation>
</comment>
<feature type="domain" description="ABC transporter" evidence="10">
    <location>
        <begin position="5"/>
        <end position="245"/>
    </location>
</feature>
<evidence type="ECO:0000256" key="6">
    <source>
        <dbReference type="ARBA" id="ARBA00022741"/>
    </source>
</evidence>
<dbReference type="GeneID" id="72463428"/>
<dbReference type="Pfam" id="PF00005">
    <property type="entry name" value="ABC_tran"/>
    <property type="match status" value="2"/>
</dbReference>